<dbReference type="EMBL" id="AP028947">
    <property type="protein sequence ID" value="BET26315.1"/>
    <property type="molecule type" value="Genomic_DNA"/>
</dbReference>
<protein>
    <submittedName>
        <fullName evidence="1">Uncharacterized protein</fullName>
    </submittedName>
</protein>
<keyword evidence="2" id="KW-1185">Reference proteome</keyword>
<name>A0AA86J7B5_9BURK</name>
<organism evidence="1 2">
    <name type="scientific">Limnobacter thiooxidans</name>
    <dbReference type="NCBI Taxonomy" id="131080"/>
    <lineage>
        <taxon>Bacteria</taxon>
        <taxon>Pseudomonadati</taxon>
        <taxon>Pseudomonadota</taxon>
        <taxon>Betaproteobacteria</taxon>
        <taxon>Burkholderiales</taxon>
        <taxon>Burkholderiaceae</taxon>
        <taxon>Limnobacter</taxon>
    </lineage>
</organism>
<dbReference type="KEGG" id="lto:RGQ30_18160"/>
<accession>A0AA86J7B5</accession>
<proteinExistence type="predicted"/>
<evidence type="ECO:0000313" key="1">
    <source>
        <dbReference type="EMBL" id="BET26315.1"/>
    </source>
</evidence>
<sequence length="139" mass="15571">MLVMENGSVAVHRARPGLFPDLSLLQNLLLENSLLGDTAIDEATLREVGRLFERCGCHFDLSLFESSWPEDASPSQLLMIWLGRSILSAPVHLLILESDWPGDCDVTIEQFKNAYQWSYPWRRLTLGTTDNAAVVDANP</sequence>
<dbReference type="Proteomes" id="UP001329151">
    <property type="component" value="Chromosome"/>
</dbReference>
<gene>
    <name evidence="1" type="ORF">RGQ30_18160</name>
</gene>
<evidence type="ECO:0000313" key="2">
    <source>
        <dbReference type="Proteomes" id="UP001329151"/>
    </source>
</evidence>
<dbReference type="AlphaFoldDB" id="A0AA86J7B5"/>
<reference evidence="1 2" key="1">
    <citation type="submission" date="2023-10" db="EMBL/GenBank/DDBJ databases">
        <title>Complete Genome Sequence of Limnobacter thiooxidans CS-K2T, Isolated from freshwater lake sediments in Bavaria, Germany.</title>
        <authorList>
            <person name="Naruki M."/>
            <person name="Watanabe A."/>
            <person name="Warashina T."/>
            <person name="Morita T."/>
            <person name="Arakawa K."/>
        </authorList>
    </citation>
    <scope>NUCLEOTIDE SEQUENCE [LARGE SCALE GENOMIC DNA]</scope>
    <source>
        <strain evidence="1 2">CS-K2</strain>
    </source>
</reference>